<feature type="transmembrane region" description="Helical" evidence="1">
    <location>
        <begin position="6"/>
        <end position="28"/>
    </location>
</feature>
<reference evidence="2 3" key="1">
    <citation type="journal article" date="2012" name="J. Virol.">
        <title>Complete Genome Sequence of Aeromonas hydrophila Phage CC2.</title>
        <authorList>
            <person name="Shen C.J."/>
            <person name="Liu Y.J."/>
            <person name="Lu C.P."/>
        </authorList>
    </citation>
    <scope>NUCLEOTIDE SEQUENCE [LARGE SCALE GENOMIC DNA]</scope>
</reference>
<gene>
    <name evidence="2" type="ORF">CC2_024</name>
</gene>
<keyword evidence="1" id="KW-0472">Membrane</keyword>
<sequence>MTHLIICLHAIIGIVIYYIATKYCWYWVKNNHYSPRYLIRRNGDNFDIHFMRMDIMILEDVHPISAFLLMKLNCEDDEDMILRYIGFRVE</sequence>
<evidence type="ECO:0000313" key="2">
    <source>
        <dbReference type="EMBL" id="AFN39173.1"/>
    </source>
</evidence>
<protein>
    <submittedName>
        <fullName evidence="2">Uncharacterized protein</fullName>
    </submittedName>
</protein>
<dbReference type="KEGG" id="vg:14016317"/>
<evidence type="ECO:0000313" key="3">
    <source>
        <dbReference type="Proteomes" id="UP000009016"/>
    </source>
</evidence>
<dbReference type="RefSeq" id="YP_007010050.1">
    <property type="nucleotide sequence ID" value="NC_019538.1"/>
</dbReference>
<keyword evidence="1" id="KW-1133">Transmembrane helix</keyword>
<name>I6WLU0_9CAUD</name>
<keyword evidence="1" id="KW-0812">Transmembrane</keyword>
<dbReference type="GeneID" id="14016317"/>
<organism evidence="2 3">
    <name type="scientific">Aeromonas phage CC2</name>
    <dbReference type="NCBI Taxonomy" id="1204516"/>
    <lineage>
        <taxon>Viruses</taxon>
        <taxon>Duplodnaviria</taxon>
        <taxon>Heunggongvirae</taxon>
        <taxon>Uroviricota</taxon>
        <taxon>Caudoviricetes</taxon>
        <taxon>Pantevenvirales</taxon>
        <taxon>Straboviridae</taxon>
        <taxon>Emmerichvirinae</taxon>
        <taxon>Ceceduovirus</taxon>
        <taxon>Ceceduovirus cc2</taxon>
    </lineage>
</organism>
<dbReference type="Proteomes" id="UP000009016">
    <property type="component" value="Segment"/>
</dbReference>
<evidence type="ECO:0000256" key="1">
    <source>
        <dbReference type="SAM" id="Phobius"/>
    </source>
</evidence>
<proteinExistence type="predicted"/>
<accession>I6WLU0</accession>
<keyword evidence="3" id="KW-1185">Reference proteome</keyword>
<dbReference type="EMBL" id="JX123262">
    <property type="protein sequence ID" value="AFN39173.1"/>
    <property type="molecule type" value="Genomic_DNA"/>
</dbReference>